<sequence>MGSSFGSDHLVLMAEAAGLLAFVLSGALLVQILVLHWRRGIRARRRRIVEDRWRPVLLKALYGIPDRPPPLAAGEARPVLRLWTRMHASVRGAARDRLVRLAREVGAPDRARALFRSRRLRDRLLATTALGRMRSLDDWDEVARLLGHRHAILALTAARALIHMDAERAVEILVPLLVERDDWYPFRGLALLRAAGPGVVSRPLAGALESASWRGRLRLLRYLEAADPSVAAGAARPIARTTRNPAVLAACLRLLKTPEDLDLVRRHLEHPAWEVRVRAAVALGRLGTEADVPRLEALLSDREWWVRYRAAQALAAMPFVDRARLEAIRRRHPDPFARDILGQVAAEGAA</sequence>
<dbReference type="SUPFAM" id="SSF48371">
    <property type="entry name" value="ARM repeat"/>
    <property type="match status" value="1"/>
</dbReference>
<dbReference type="InterPro" id="IPR011989">
    <property type="entry name" value="ARM-like"/>
</dbReference>
<dbReference type="InterPro" id="IPR004155">
    <property type="entry name" value="PBS_lyase_HEAT"/>
</dbReference>
<dbReference type="SMART" id="SM00567">
    <property type="entry name" value="EZ_HEAT"/>
    <property type="match status" value="3"/>
</dbReference>
<dbReference type="Proteomes" id="UP000469346">
    <property type="component" value="Unassembled WGS sequence"/>
</dbReference>
<dbReference type="Gene3D" id="1.25.10.10">
    <property type="entry name" value="Leucine-rich Repeat Variant"/>
    <property type="match status" value="1"/>
</dbReference>
<accession>A0A6N9TMF3</accession>
<dbReference type="PANTHER" id="PTHR12697:SF5">
    <property type="entry name" value="DEOXYHYPUSINE HYDROXYLASE"/>
    <property type="match status" value="1"/>
</dbReference>
<keyword evidence="1" id="KW-1133">Transmembrane helix</keyword>
<evidence type="ECO:0000256" key="1">
    <source>
        <dbReference type="SAM" id="Phobius"/>
    </source>
</evidence>
<keyword evidence="3" id="KW-1185">Reference proteome</keyword>
<feature type="transmembrane region" description="Helical" evidence="1">
    <location>
        <begin position="12"/>
        <end position="37"/>
    </location>
</feature>
<proteinExistence type="predicted"/>
<dbReference type="InterPro" id="IPR016024">
    <property type="entry name" value="ARM-type_fold"/>
</dbReference>
<evidence type="ECO:0000313" key="2">
    <source>
        <dbReference type="EMBL" id="NDY41620.1"/>
    </source>
</evidence>
<organism evidence="2 3">
    <name type="scientific">Dissulfurirhabdus thermomarina</name>
    <dbReference type="NCBI Taxonomy" id="1765737"/>
    <lineage>
        <taxon>Bacteria</taxon>
        <taxon>Deltaproteobacteria</taxon>
        <taxon>Dissulfurirhabdaceae</taxon>
        <taxon>Dissulfurirhabdus</taxon>
    </lineage>
</organism>
<keyword evidence="1" id="KW-0812">Transmembrane</keyword>
<dbReference type="AlphaFoldDB" id="A0A6N9TMF3"/>
<comment type="caution">
    <text evidence="2">The sequence shown here is derived from an EMBL/GenBank/DDBJ whole genome shotgun (WGS) entry which is preliminary data.</text>
</comment>
<dbReference type="PANTHER" id="PTHR12697">
    <property type="entry name" value="PBS LYASE HEAT-LIKE PROTEIN"/>
    <property type="match status" value="1"/>
</dbReference>
<evidence type="ECO:0000313" key="3">
    <source>
        <dbReference type="Proteomes" id="UP000469346"/>
    </source>
</evidence>
<gene>
    <name evidence="2" type="ORF">G3N55_01975</name>
</gene>
<dbReference type="RefSeq" id="WP_163297774.1">
    <property type="nucleotide sequence ID" value="NZ_JAAGRR010000011.1"/>
</dbReference>
<reference evidence="2 3" key="1">
    <citation type="submission" date="2020-02" db="EMBL/GenBank/DDBJ databases">
        <title>Comparative genomics of sulfur disproportionating microorganisms.</title>
        <authorList>
            <person name="Ward L.M."/>
            <person name="Bertran E."/>
            <person name="Johnston D.T."/>
        </authorList>
    </citation>
    <scope>NUCLEOTIDE SEQUENCE [LARGE SCALE GENOMIC DNA]</scope>
    <source>
        <strain evidence="2 3">DSM 100025</strain>
    </source>
</reference>
<name>A0A6N9TMF3_DISTH</name>
<dbReference type="Pfam" id="PF13646">
    <property type="entry name" value="HEAT_2"/>
    <property type="match status" value="1"/>
</dbReference>
<protein>
    <submittedName>
        <fullName evidence="2">HEAT repeat domain-containing protein</fullName>
    </submittedName>
</protein>
<dbReference type="GO" id="GO:0016491">
    <property type="term" value="F:oxidoreductase activity"/>
    <property type="evidence" value="ECO:0007669"/>
    <property type="project" value="TreeGrafter"/>
</dbReference>
<dbReference type="EMBL" id="JAAGRR010000011">
    <property type="protein sequence ID" value="NDY41620.1"/>
    <property type="molecule type" value="Genomic_DNA"/>
</dbReference>
<keyword evidence="1" id="KW-0472">Membrane</keyword>